<reference evidence="1 2" key="1">
    <citation type="submission" date="2017-06" db="EMBL/GenBank/DDBJ databases">
        <authorList>
            <person name="Kim H.J."/>
            <person name="Triplett B.A."/>
        </authorList>
    </citation>
    <scope>NUCLEOTIDE SEQUENCE [LARGE SCALE GENOMIC DNA]</scope>
    <source>
        <strain evidence="1 2">13146</strain>
    </source>
</reference>
<proteinExistence type="predicted"/>
<evidence type="ECO:0000313" key="1">
    <source>
        <dbReference type="EMBL" id="OWQ56412.1"/>
    </source>
</evidence>
<evidence type="ECO:0000313" key="2">
    <source>
        <dbReference type="Proteomes" id="UP000198157"/>
    </source>
</evidence>
<dbReference type="Proteomes" id="UP000198157">
    <property type="component" value="Unassembled WGS sequence"/>
</dbReference>
<dbReference type="AlphaFoldDB" id="A0A246HSB2"/>
<organism evidence="1 2">
    <name type="scientific">Stenotrophomonas maltophilia</name>
    <name type="common">Pseudomonas maltophilia</name>
    <name type="synonym">Xanthomonas maltophilia</name>
    <dbReference type="NCBI Taxonomy" id="40324"/>
    <lineage>
        <taxon>Bacteria</taxon>
        <taxon>Pseudomonadati</taxon>
        <taxon>Pseudomonadota</taxon>
        <taxon>Gammaproteobacteria</taxon>
        <taxon>Lysobacterales</taxon>
        <taxon>Lysobacteraceae</taxon>
        <taxon>Stenotrophomonas</taxon>
        <taxon>Stenotrophomonas maltophilia group</taxon>
    </lineage>
</organism>
<name>A0A246HSB2_STEMA</name>
<comment type="caution">
    <text evidence="1">The sequence shown here is derived from an EMBL/GenBank/DDBJ whole genome shotgun (WGS) entry which is preliminary data.</text>
</comment>
<gene>
    <name evidence="1" type="ORF">CEE60_02760</name>
</gene>
<dbReference type="EMBL" id="NIVS01000007">
    <property type="protein sequence ID" value="OWQ56412.1"/>
    <property type="molecule type" value="Genomic_DNA"/>
</dbReference>
<accession>A0A246HSB2</accession>
<protein>
    <submittedName>
        <fullName evidence="1">Uncharacterized protein</fullName>
    </submittedName>
</protein>
<sequence>MSRTIKVLGVTLWPTPSRRLAQRLRAVEADGESLRSELNAVKAHCENVDSAAGSQITSLSSQLAAVNGVLIEVQGRLPPLPKAKKAKAKAQVRRRSPR</sequence>